<gene>
    <name evidence="1" type="ORF">BMR1_01G00395</name>
</gene>
<dbReference type="GeneID" id="24423160"/>
<accession>I7INZ9</accession>
<dbReference type="KEGG" id="bmic:BMR1_01G00395"/>
<evidence type="ECO:0000313" key="2">
    <source>
        <dbReference type="Proteomes" id="UP000002899"/>
    </source>
</evidence>
<name>I7INZ9_BABMR</name>
<protein>
    <submittedName>
        <fullName evidence="1">Uncharacterized protein</fullName>
    </submittedName>
</protein>
<dbReference type="EMBL" id="FO082871">
    <property type="protein sequence ID" value="CCF72550.1"/>
    <property type="molecule type" value="Genomic_DNA"/>
</dbReference>
<organism evidence="1 2">
    <name type="scientific">Babesia microti (strain RI)</name>
    <dbReference type="NCBI Taxonomy" id="1133968"/>
    <lineage>
        <taxon>Eukaryota</taxon>
        <taxon>Sar</taxon>
        <taxon>Alveolata</taxon>
        <taxon>Apicomplexa</taxon>
        <taxon>Aconoidasida</taxon>
        <taxon>Piroplasmida</taxon>
        <taxon>Babesiidae</taxon>
        <taxon>Babesia</taxon>
    </lineage>
</organism>
<sequence>MYTASVISILLLNSVKNSSQIYLFSDDGVRGEMGEGVIRAADADVGIVKDLRASIGHLNEVKDDILDSLRVQEKGVITMNKLLDGPGKGFEDAEIIREEVIERVKSSAKLAKTIIAIIDSVIPPMNEKIDEIVKCISEEVSSEAGKRCNSYINDAYTLSVNTTKFIDKRFLSIVKDDQYIQNMLNELSLRLQNKSSPHSREEIIGAYGNNFSNAIGNIKMYFKLVEEKRNYITAESEKISDLRTSCMRSLKAIKRFNKVEAENLLTKITHEYMFMKHTEDDVYSYIEDVLHVLYDAENMANAMITKFNGNDQLVLDDIIGSLDNINEIIENVAFTFDEEGNLYRAITTFKVSVEKNRRLVEKANAFVDDLLVTRNRDVFKPFKKPFEYLTIKNVIDSIKLLKNAKMDLQEKMSKVVQITQTEGLVFKALGIVSEEGYKPKTFHEKLFEIGKGIEDQCKHIFDDVNGLIVIHKYDQTILYMSSCLSQHLGDKDSANTNDNMGDGKLQSSKDCKEAFRLLWNLNDKHAKNKIDKALVALREKLEAQRLVLAISILSRDYDAMGKDMGVMLNDIAMKNPDVGNFISAVSDKQLEKMLAKF</sequence>
<reference evidence="1 2" key="1">
    <citation type="journal article" date="2012" name="Nucleic Acids Res.">
        <title>Sequencing of the smallest Apicomplexan genome from the human pathogen Babesia microti.</title>
        <authorList>
            <person name="Cornillot E."/>
            <person name="Hadj-Kaddour K."/>
            <person name="Dassouli A."/>
            <person name="Noel B."/>
            <person name="Ranwez V."/>
            <person name="Vacherie B."/>
            <person name="Augagneur Y."/>
            <person name="Bres V."/>
            <person name="Duclos A."/>
            <person name="Randazzo S."/>
            <person name="Carcy B."/>
            <person name="Debierre-Grockiego F."/>
            <person name="Delbecq S."/>
            <person name="Moubri-Menage K."/>
            <person name="Shams-Eldin H."/>
            <person name="Usmani-Brown S."/>
            <person name="Bringaud F."/>
            <person name="Wincker P."/>
            <person name="Vivares C.P."/>
            <person name="Schwarz R.T."/>
            <person name="Schetters T.P."/>
            <person name="Krause P.J."/>
            <person name="Gorenflot A."/>
            <person name="Berry V."/>
            <person name="Barbe V."/>
            <person name="Ben Mamoun C."/>
        </authorList>
    </citation>
    <scope>NUCLEOTIDE SEQUENCE [LARGE SCALE GENOMIC DNA]</scope>
    <source>
        <strain evidence="1 2">RI</strain>
    </source>
</reference>
<reference evidence="1 2" key="3">
    <citation type="journal article" date="2016" name="Sci. Rep.">
        <title>Genome-wide diversity and gene expression profiling of Babesia microti isolates identify polymorphic genes that mediate host-pathogen interactions.</title>
        <authorList>
            <person name="Silva J.C."/>
            <person name="Cornillot E."/>
            <person name="McCracken C."/>
            <person name="Usmani-Brown S."/>
            <person name="Dwivedi A."/>
            <person name="Ifeonu O.O."/>
            <person name="Crabtree J."/>
            <person name="Gotia H.T."/>
            <person name="Virji A.Z."/>
            <person name="Reynes C."/>
            <person name="Colinge J."/>
            <person name="Kumar V."/>
            <person name="Lawres L."/>
            <person name="Pazzi J.E."/>
            <person name="Pablo J.V."/>
            <person name="Hung C."/>
            <person name="Brancato J."/>
            <person name="Kumari P."/>
            <person name="Orvis J."/>
            <person name="Tretina K."/>
            <person name="Chibucos M."/>
            <person name="Ott S."/>
            <person name="Sadzewicz L."/>
            <person name="Sengamalay N."/>
            <person name="Shetty A.C."/>
            <person name="Su Q."/>
            <person name="Tallon L."/>
            <person name="Fraser C.M."/>
            <person name="Frutos R."/>
            <person name="Molina D.M."/>
            <person name="Krause P.J."/>
            <person name="Ben Mamoun C."/>
        </authorList>
    </citation>
    <scope>NUCLEOTIDE SEQUENCE [LARGE SCALE GENOMIC DNA]</scope>
    <source>
        <strain evidence="1 2">RI</strain>
    </source>
</reference>
<evidence type="ECO:0000313" key="1">
    <source>
        <dbReference type="EMBL" id="CCF72550.1"/>
    </source>
</evidence>
<dbReference type="AlphaFoldDB" id="I7INZ9"/>
<dbReference type="VEuPathDB" id="PiroplasmaDB:BMR1_01G00395"/>
<dbReference type="Proteomes" id="UP000002899">
    <property type="component" value="Chromosome I"/>
</dbReference>
<reference evidence="1 2" key="2">
    <citation type="journal article" date="2013" name="PLoS ONE">
        <title>Whole genome mapping and re-organization of the nuclear and mitochondrial genomes of Babesia microti isolates.</title>
        <authorList>
            <person name="Cornillot E."/>
            <person name="Dassouli A."/>
            <person name="Garg A."/>
            <person name="Pachikara N."/>
            <person name="Randazzo S."/>
            <person name="Depoix D."/>
            <person name="Carcy B."/>
            <person name="Delbecq S."/>
            <person name="Frutos R."/>
            <person name="Silva J.C."/>
            <person name="Sutton R."/>
            <person name="Krause P.J."/>
            <person name="Mamoun C.B."/>
        </authorList>
    </citation>
    <scope>NUCLEOTIDE SEQUENCE [LARGE SCALE GENOMIC DNA]</scope>
    <source>
        <strain evidence="1 2">RI</strain>
    </source>
</reference>
<dbReference type="RefSeq" id="XP_012647159.1">
    <property type="nucleotide sequence ID" value="XM_012791705.1"/>
</dbReference>
<keyword evidence="2" id="KW-1185">Reference proteome</keyword>
<proteinExistence type="predicted"/>